<dbReference type="PANTHER" id="PTHR39398:SF1">
    <property type="entry name" value="CSN8_PSMD8_EIF3K DOMAIN-CONTAINING PROTEIN"/>
    <property type="match status" value="1"/>
</dbReference>
<organism evidence="2 3">
    <name type="scientific">Sordaria macrospora</name>
    <dbReference type="NCBI Taxonomy" id="5147"/>
    <lineage>
        <taxon>Eukaryota</taxon>
        <taxon>Fungi</taxon>
        <taxon>Dikarya</taxon>
        <taxon>Ascomycota</taxon>
        <taxon>Pezizomycotina</taxon>
        <taxon>Sordariomycetes</taxon>
        <taxon>Sordariomycetidae</taxon>
        <taxon>Sordariales</taxon>
        <taxon>Sordariaceae</taxon>
        <taxon>Sordaria</taxon>
    </lineage>
</organism>
<sequence length="415" mass="46832">MTGSRQVVAVEMFLQAIRVSRHDPAPTQQHPCHSVEKPPWAAPQPTAGPAFQRLHPMNDSDTIRDFGGGQQRHRIQLPNIPSQQKHHNRQTKMQRNKTGKTPSGHQFSRLKPAEIDPLAEYGLPSKGEKRLLNYKTQEAYYSKIAERYLAFCTDAGDRDSLQKQFSRLALGDRTNNTNVNTSKPLLPAGSTSTPLSTSHSHDSSTSSQLPIPPSSDNLSQILSALRKLREALVASSRLDDFTTQVYLFAVRLGILSSSFETYLPSLLYLLRVIHRSPSHPLTSVEHHEVVSYLVLDTACRRGDLAEAYSLRNKYKLKDAKVDATLKALVMDDWVSWRRTKRAVDGYRVRLMEFAEPGIRGHVLKAFGRAYLSVGQEYLEESMGMRWEEMVERFGVGWELSKDGRVVIRKIGGRTQ</sequence>
<evidence type="ECO:0000313" key="3">
    <source>
        <dbReference type="Proteomes" id="UP000433876"/>
    </source>
</evidence>
<comment type="caution">
    <text evidence="2">The sequence shown here is derived from an EMBL/GenBank/DDBJ whole genome shotgun (WGS) entry which is preliminary data.</text>
</comment>
<dbReference type="PANTHER" id="PTHR39398">
    <property type="entry name" value="YALI0F14311P"/>
    <property type="match status" value="1"/>
</dbReference>
<feature type="region of interest" description="Disordered" evidence="1">
    <location>
        <begin position="173"/>
        <end position="214"/>
    </location>
</feature>
<feature type="compositionally biased region" description="Low complexity" evidence="1">
    <location>
        <begin position="190"/>
        <end position="207"/>
    </location>
</feature>
<proteinExistence type="predicted"/>
<protein>
    <recommendedName>
        <fullName evidence="4">CSN8/PSMD8/EIF3K domain-containing protein</fullName>
    </recommendedName>
</protein>
<feature type="compositionally biased region" description="Polar residues" evidence="1">
    <location>
        <begin position="173"/>
        <end position="183"/>
    </location>
</feature>
<name>A0A8S8ZVQ9_SORMA</name>
<evidence type="ECO:0000313" key="2">
    <source>
        <dbReference type="EMBL" id="KAA8633106.1"/>
    </source>
</evidence>
<feature type="compositionally biased region" description="Basic residues" evidence="1">
    <location>
        <begin position="84"/>
        <end position="98"/>
    </location>
</feature>
<dbReference type="Proteomes" id="UP000433876">
    <property type="component" value="Unassembled WGS sequence"/>
</dbReference>
<dbReference type="EMBL" id="NMPR01000042">
    <property type="protein sequence ID" value="KAA8633106.1"/>
    <property type="molecule type" value="Genomic_DNA"/>
</dbReference>
<dbReference type="AlphaFoldDB" id="A0A8S8ZVQ9"/>
<evidence type="ECO:0008006" key="4">
    <source>
        <dbReference type="Google" id="ProtNLM"/>
    </source>
</evidence>
<accession>A0A8S8ZVQ9</accession>
<gene>
    <name evidence="2" type="ORF">SMACR_08575</name>
</gene>
<feature type="region of interest" description="Disordered" evidence="1">
    <location>
        <begin position="23"/>
        <end position="108"/>
    </location>
</feature>
<dbReference type="VEuPathDB" id="FungiDB:SMAC_08575"/>
<evidence type="ECO:0000256" key="1">
    <source>
        <dbReference type="SAM" id="MobiDB-lite"/>
    </source>
</evidence>
<reference evidence="2 3" key="1">
    <citation type="submission" date="2017-07" db="EMBL/GenBank/DDBJ databases">
        <title>Genome sequence of the Sordaria macrospora wild type strain R19027.</title>
        <authorList>
            <person name="Nowrousian M."/>
            <person name="Teichert I."/>
            <person name="Kueck U."/>
        </authorList>
    </citation>
    <scope>NUCLEOTIDE SEQUENCE [LARGE SCALE GENOMIC DNA]</scope>
    <source>
        <strain evidence="2 3">R19027</strain>
        <tissue evidence="2">Mycelium</tissue>
    </source>
</reference>